<keyword evidence="3" id="KW-0732">Signal</keyword>
<feature type="chain" id="PRO_5037264148" description="Calcium-binding protein" evidence="3">
    <location>
        <begin position="43"/>
        <end position="315"/>
    </location>
</feature>
<evidence type="ECO:0000256" key="3">
    <source>
        <dbReference type="SAM" id="SignalP"/>
    </source>
</evidence>
<evidence type="ECO:0008006" key="6">
    <source>
        <dbReference type="Google" id="ProtNLM"/>
    </source>
</evidence>
<dbReference type="SUPFAM" id="SSF51120">
    <property type="entry name" value="beta-Roll"/>
    <property type="match status" value="2"/>
</dbReference>
<dbReference type="InterPro" id="IPR001343">
    <property type="entry name" value="Hemolysn_Ca-bd"/>
</dbReference>
<dbReference type="Pfam" id="PF00353">
    <property type="entry name" value="HemolysinCabind"/>
    <property type="match status" value="3"/>
</dbReference>
<evidence type="ECO:0000313" key="4">
    <source>
        <dbReference type="EMBL" id="GGM18746.1"/>
    </source>
</evidence>
<evidence type="ECO:0000313" key="5">
    <source>
        <dbReference type="Proteomes" id="UP000642070"/>
    </source>
</evidence>
<organism evidence="4 5">
    <name type="scientific">Dactylosporangium sucinum</name>
    <dbReference type="NCBI Taxonomy" id="1424081"/>
    <lineage>
        <taxon>Bacteria</taxon>
        <taxon>Bacillati</taxon>
        <taxon>Actinomycetota</taxon>
        <taxon>Actinomycetes</taxon>
        <taxon>Micromonosporales</taxon>
        <taxon>Micromonosporaceae</taxon>
        <taxon>Dactylosporangium</taxon>
    </lineage>
</organism>
<proteinExistence type="predicted"/>
<comment type="caution">
    <text evidence="4">The sequence shown here is derived from an EMBL/GenBank/DDBJ whole genome shotgun (WGS) entry which is preliminary data.</text>
</comment>
<dbReference type="PANTHER" id="PTHR38340">
    <property type="entry name" value="S-LAYER PROTEIN"/>
    <property type="match status" value="1"/>
</dbReference>
<evidence type="ECO:0000256" key="1">
    <source>
        <dbReference type="ARBA" id="ARBA00004613"/>
    </source>
</evidence>
<accession>A0A917TE04</accession>
<dbReference type="PRINTS" id="PR00313">
    <property type="entry name" value="CABNDNGRPT"/>
</dbReference>
<gene>
    <name evidence="4" type="ORF">GCM10007977_020030</name>
</gene>
<keyword evidence="2" id="KW-0964">Secreted</keyword>
<dbReference type="EMBL" id="BMPI01000008">
    <property type="protein sequence ID" value="GGM18746.1"/>
    <property type="molecule type" value="Genomic_DNA"/>
</dbReference>
<name>A0A917TE04_9ACTN</name>
<reference evidence="4" key="1">
    <citation type="journal article" date="2014" name="Int. J. Syst. Evol. Microbiol.">
        <title>Complete genome sequence of Corynebacterium casei LMG S-19264T (=DSM 44701T), isolated from a smear-ripened cheese.</title>
        <authorList>
            <consortium name="US DOE Joint Genome Institute (JGI-PGF)"/>
            <person name="Walter F."/>
            <person name="Albersmeier A."/>
            <person name="Kalinowski J."/>
            <person name="Ruckert C."/>
        </authorList>
    </citation>
    <scope>NUCLEOTIDE SEQUENCE</scope>
    <source>
        <strain evidence="4">JCM 19831</strain>
    </source>
</reference>
<dbReference type="PANTHER" id="PTHR38340:SF1">
    <property type="entry name" value="S-LAYER PROTEIN"/>
    <property type="match status" value="1"/>
</dbReference>
<dbReference type="InterPro" id="IPR050557">
    <property type="entry name" value="RTX_toxin/Mannuronan_C5-epim"/>
</dbReference>
<dbReference type="GO" id="GO:0005509">
    <property type="term" value="F:calcium ion binding"/>
    <property type="evidence" value="ECO:0007669"/>
    <property type="project" value="InterPro"/>
</dbReference>
<dbReference type="Proteomes" id="UP000642070">
    <property type="component" value="Unassembled WGS sequence"/>
</dbReference>
<keyword evidence="5" id="KW-1185">Reference proteome</keyword>
<comment type="subcellular location">
    <subcellularLocation>
        <location evidence="1">Secreted</location>
    </subcellularLocation>
</comment>
<dbReference type="Gene3D" id="2.150.10.10">
    <property type="entry name" value="Serralysin-like metalloprotease, C-terminal"/>
    <property type="match status" value="2"/>
</dbReference>
<dbReference type="RefSeq" id="WP_190249476.1">
    <property type="nucleotide sequence ID" value="NZ_BMPI01000008.1"/>
</dbReference>
<feature type="signal peptide" evidence="3">
    <location>
        <begin position="1"/>
        <end position="42"/>
    </location>
</feature>
<dbReference type="PROSITE" id="PS00330">
    <property type="entry name" value="HEMOLYSIN_CALCIUM"/>
    <property type="match status" value="1"/>
</dbReference>
<sequence>MKQLSRAVPTAVLNATPSASISALLTALLTAVAVLLPAAAHADPPSASVWFNGGEVVFEAADGQANTLILTKVGSSPDVWRLDDVVPITSDEDDCVHPFEGDLTVLDCERVLSFFDVSLGDLDDSLDNRTTRAGHFNLGAGNDVLHTGGNAAAISDIAAGSGDDVVYSGPAQDWINGGPGTDLVTYEGRMSPVVANATTGGAEDDYVDTIENLTGSGGADTLTGSSGANVLDGGTAWFCTLLSCLYTSGADTLRGGAGNDVLRGQQQADALYGEAGVDTLYGGSGNDTLDGGPATDWCYPEADGGTVLNCGPVFT</sequence>
<dbReference type="GO" id="GO:0005576">
    <property type="term" value="C:extracellular region"/>
    <property type="evidence" value="ECO:0007669"/>
    <property type="project" value="UniProtKB-SubCell"/>
</dbReference>
<protein>
    <recommendedName>
        <fullName evidence="6">Calcium-binding protein</fullName>
    </recommendedName>
</protein>
<dbReference type="InterPro" id="IPR011049">
    <property type="entry name" value="Serralysin-like_metalloprot_C"/>
</dbReference>
<reference evidence="4" key="2">
    <citation type="submission" date="2020-09" db="EMBL/GenBank/DDBJ databases">
        <authorList>
            <person name="Sun Q."/>
            <person name="Ohkuma M."/>
        </authorList>
    </citation>
    <scope>NUCLEOTIDE SEQUENCE</scope>
    <source>
        <strain evidence="4">JCM 19831</strain>
    </source>
</reference>
<dbReference type="AlphaFoldDB" id="A0A917TE04"/>
<evidence type="ECO:0000256" key="2">
    <source>
        <dbReference type="ARBA" id="ARBA00022525"/>
    </source>
</evidence>
<dbReference type="InterPro" id="IPR018511">
    <property type="entry name" value="Hemolysin-typ_Ca-bd_CS"/>
</dbReference>